<evidence type="ECO:0000256" key="2">
    <source>
        <dbReference type="ARBA" id="ARBA00023315"/>
    </source>
</evidence>
<proteinExistence type="predicted"/>
<dbReference type="PROSITE" id="PS51186">
    <property type="entry name" value="GNAT"/>
    <property type="match status" value="1"/>
</dbReference>
<dbReference type="SUPFAM" id="SSF55729">
    <property type="entry name" value="Acyl-CoA N-acyltransferases (Nat)"/>
    <property type="match status" value="1"/>
</dbReference>
<dbReference type="Gene3D" id="3.40.630.30">
    <property type="match status" value="1"/>
</dbReference>
<dbReference type="RefSeq" id="WP_043803333.1">
    <property type="nucleotide sequence ID" value="NZ_AVCH01000161.1"/>
</dbReference>
<gene>
    <name evidence="4" type="ORF">N790_01725</name>
</gene>
<dbReference type="OrthoDB" id="7057406at2"/>
<keyword evidence="1" id="KW-0808">Transferase</keyword>
<accession>A0A091B4F1</accession>
<dbReference type="Proteomes" id="UP000029392">
    <property type="component" value="Unassembled WGS sequence"/>
</dbReference>
<keyword evidence="2" id="KW-0012">Acyltransferase</keyword>
<dbReference type="PATRIC" id="fig|1384054.3.peg.1592"/>
<dbReference type="GO" id="GO:0016747">
    <property type="term" value="F:acyltransferase activity, transferring groups other than amino-acyl groups"/>
    <property type="evidence" value="ECO:0007669"/>
    <property type="project" value="InterPro"/>
</dbReference>
<evidence type="ECO:0000256" key="1">
    <source>
        <dbReference type="ARBA" id="ARBA00022679"/>
    </source>
</evidence>
<dbReference type="EMBL" id="AVCH01000161">
    <property type="protein sequence ID" value="KFN47453.1"/>
    <property type="molecule type" value="Genomic_DNA"/>
</dbReference>
<dbReference type="PANTHER" id="PTHR43072:SF23">
    <property type="entry name" value="UPF0039 PROTEIN C11D3.02C"/>
    <property type="match status" value="1"/>
</dbReference>
<name>A0A091B4F1_9GAMM</name>
<reference evidence="4 5" key="1">
    <citation type="submission" date="2013-09" db="EMBL/GenBank/DDBJ databases">
        <title>Genome sequencing of Arenimonas malthae.</title>
        <authorList>
            <person name="Chen F."/>
            <person name="Wang G."/>
        </authorList>
    </citation>
    <scope>NUCLEOTIDE SEQUENCE [LARGE SCALE GENOMIC DNA]</scope>
    <source>
        <strain evidence="4 5">CC-JY-1</strain>
    </source>
</reference>
<protein>
    <recommendedName>
        <fullName evidence="3">N-acetyltransferase domain-containing protein</fullName>
    </recommendedName>
</protein>
<dbReference type="eggNOG" id="COG1670">
    <property type="taxonomic scope" value="Bacteria"/>
</dbReference>
<evidence type="ECO:0000313" key="5">
    <source>
        <dbReference type="Proteomes" id="UP000029392"/>
    </source>
</evidence>
<dbReference type="STRING" id="1384054.N790_01725"/>
<feature type="domain" description="N-acetyltransferase" evidence="3">
    <location>
        <begin position="31"/>
        <end position="188"/>
    </location>
</feature>
<organism evidence="4 5">
    <name type="scientific">Arenimonas malthae CC-JY-1</name>
    <dbReference type="NCBI Taxonomy" id="1384054"/>
    <lineage>
        <taxon>Bacteria</taxon>
        <taxon>Pseudomonadati</taxon>
        <taxon>Pseudomonadota</taxon>
        <taxon>Gammaproteobacteria</taxon>
        <taxon>Lysobacterales</taxon>
        <taxon>Lysobacteraceae</taxon>
        <taxon>Arenimonas</taxon>
    </lineage>
</organism>
<evidence type="ECO:0000313" key="4">
    <source>
        <dbReference type="EMBL" id="KFN47453.1"/>
    </source>
</evidence>
<evidence type="ECO:0000259" key="3">
    <source>
        <dbReference type="PROSITE" id="PS51186"/>
    </source>
</evidence>
<dbReference type="AlphaFoldDB" id="A0A091B4F1"/>
<dbReference type="InterPro" id="IPR016181">
    <property type="entry name" value="Acyl_CoA_acyltransferase"/>
</dbReference>
<sequence length="197" mass="21725">MTPGTPRPASRRPSRRPERTDVLRLPDGREMWIRPVNPLDAGPIDGAFQLLNEDEVRRRYLHPVKALSPEYLHALVNPVPGEHFAVVAAEPLPPGEALVGALARLDRDPGSDSAEFAILVSHFLAGQGLGLALMRRLVEWAQANGIRHIWGDVLDDNTAMIALAQAVGFRREHIPGAFGEVRVTLDLDDAPAPRRRR</sequence>
<dbReference type="Pfam" id="PF00583">
    <property type="entry name" value="Acetyltransf_1"/>
    <property type="match status" value="1"/>
</dbReference>
<dbReference type="CDD" id="cd04301">
    <property type="entry name" value="NAT_SF"/>
    <property type="match status" value="1"/>
</dbReference>
<dbReference type="InterPro" id="IPR000182">
    <property type="entry name" value="GNAT_dom"/>
</dbReference>
<comment type="caution">
    <text evidence="4">The sequence shown here is derived from an EMBL/GenBank/DDBJ whole genome shotgun (WGS) entry which is preliminary data.</text>
</comment>
<dbReference type="PANTHER" id="PTHR43072">
    <property type="entry name" value="N-ACETYLTRANSFERASE"/>
    <property type="match status" value="1"/>
</dbReference>
<keyword evidence="5" id="KW-1185">Reference proteome</keyword>